<organism evidence="1 2">
    <name type="scientific">Scleroderma citrinum Foug A</name>
    <dbReference type="NCBI Taxonomy" id="1036808"/>
    <lineage>
        <taxon>Eukaryota</taxon>
        <taxon>Fungi</taxon>
        <taxon>Dikarya</taxon>
        <taxon>Basidiomycota</taxon>
        <taxon>Agaricomycotina</taxon>
        <taxon>Agaricomycetes</taxon>
        <taxon>Agaricomycetidae</taxon>
        <taxon>Boletales</taxon>
        <taxon>Sclerodermatineae</taxon>
        <taxon>Sclerodermataceae</taxon>
        <taxon>Scleroderma</taxon>
    </lineage>
</organism>
<dbReference type="InParanoid" id="A0A0C3CWP3"/>
<dbReference type="AlphaFoldDB" id="A0A0C3CWP3"/>
<accession>A0A0C3CWP3</accession>
<reference evidence="2" key="2">
    <citation type="submission" date="2015-01" db="EMBL/GenBank/DDBJ databases">
        <title>Evolutionary Origins and Diversification of the Mycorrhizal Mutualists.</title>
        <authorList>
            <consortium name="DOE Joint Genome Institute"/>
            <consortium name="Mycorrhizal Genomics Consortium"/>
            <person name="Kohler A."/>
            <person name="Kuo A."/>
            <person name="Nagy L.G."/>
            <person name="Floudas D."/>
            <person name="Copeland A."/>
            <person name="Barry K.W."/>
            <person name="Cichocki N."/>
            <person name="Veneault-Fourrey C."/>
            <person name="LaButti K."/>
            <person name="Lindquist E.A."/>
            <person name="Lipzen A."/>
            <person name="Lundell T."/>
            <person name="Morin E."/>
            <person name="Murat C."/>
            <person name="Riley R."/>
            <person name="Ohm R."/>
            <person name="Sun H."/>
            <person name="Tunlid A."/>
            <person name="Henrissat B."/>
            <person name="Grigoriev I.V."/>
            <person name="Hibbett D.S."/>
            <person name="Martin F."/>
        </authorList>
    </citation>
    <scope>NUCLEOTIDE SEQUENCE [LARGE SCALE GENOMIC DNA]</scope>
    <source>
        <strain evidence="2">Foug A</strain>
    </source>
</reference>
<evidence type="ECO:0000313" key="2">
    <source>
        <dbReference type="Proteomes" id="UP000053989"/>
    </source>
</evidence>
<dbReference type="EMBL" id="KN822193">
    <property type="protein sequence ID" value="KIM52990.1"/>
    <property type="molecule type" value="Genomic_DNA"/>
</dbReference>
<name>A0A0C3CWP3_9AGAM</name>
<proteinExistence type="predicted"/>
<reference evidence="1 2" key="1">
    <citation type="submission" date="2014-04" db="EMBL/GenBank/DDBJ databases">
        <authorList>
            <consortium name="DOE Joint Genome Institute"/>
            <person name="Kuo A."/>
            <person name="Kohler A."/>
            <person name="Nagy L.G."/>
            <person name="Floudas D."/>
            <person name="Copeland A."/>
            <person name="Barry K.W."/>
            <person name="Cichocki N."/>
            <person name="Veneault-Fourrey C."/>
            <person name="LaButti K."/>
            <person name="Lindquist E.A."/>
            <person name="Lipzen A."/>
            <person name="Lundell T."/>
            <person name="Morin E."/>
            <person name="Murat C."/>
            <person name="Sun H."/>
            <person name="Tunlid A."/>
            <person name="Henrissat B."/>
            <person name="Grigoriev I.V."/>
            <person name="Hibbett D.S."/>
            <person name="Martin F."/>
            <person name="Nordberg H.P."/>
            <person name="Cantor M.N."/>
            <person name="Hua S.X."/>
        </authorList>
    </citation>
    <scope>NUCLEOTIDE SEQUENCE [LARGE SCALE GENOMIC DNA]</scope>
    <source>
        <strain evidence="1 2">Foug A</strain>
    </source>
</reference>
<dbReference type="STRING" id="1036808.A0A0C3CWP3"/>
<dbReference type="Proteomes" id="UP000053989">
    <property type="component" value="Unassembled WGS sequence"/>
</dbReference>
<keyword evidence="2" id="KW-1185">Reference proteome</keyword>
<evidence type="ECO:0000313" key="1">
    <source>
        <dbReference type="EMBL" id="KIM52990.1"/>
    </source>
</evidence>
<dbReference type="HOGENOM" id="CLU_2596760_0_0_1"/>
<protein>
    <submittedName>
        <fullName evidence="1">Uncharacterized protein</fullName>
    </submittedName>
</protein>
<sequence>YSKSRLHWLNPCLKICLYFPHYVQTRDNQSLQPVCWKHRQFPVTPAYAFMDYRSQGQTIPHVIVDIASPPTGGLSLFNLY</sequence>
<feature type="non-terminal residue" evidence="1">
    <location>
        <position position="1"/>
    </location>
</feature>
<gene>
    <name evidence="1" type="ORF">SCLCIDRAFT_1223254</name>
</gene>
<dbReference type="OrthoDB" id="2986975at2759"/>
<feature type="non-terminal residue" evidence="1">
    <location>
        <position position="80"/>
    </location>
</feature>